<evidence type="ECO:0000256" key="3">
    <source>
        <dbReference type="ARBA" id="ARBA00022448"/>
    </source>
</evidence>
<dbReference type="CDD" id="cd04213">
    <property type="entry name" value="CuRO_CcO_Caa3_II"/>
    <property type="match status" value="1"/>
</dbReference>
<keyword evidence="3" id="KW-0813">Transport</keyword>
<dbReference type="InterPro" id="IPR034236">
    <property type="entry name" value="CuRO_CcO_Caa3_II"/>
</dbReference>
<keyword evidence="11" id="KW-0186">Copper</keyword>
<evidence type="ECO:0000256" key="8">
    <source>
        <dbReference type="ARBA" id="ARBA00022982"/>
    </source>
</evidence>
<keyword evidence="21" id="KW-1185">Reference proteome</keyword>
<keyword evidence="5" id="KW-0679">Respiratory chain</keyword>
<dbReference type="InterPro" id="IPR002429">
    <property type="entry name" value="CcO_II-like_C"/>
</dbReference>
<comment type="similarity">
    <text evidence="2">Belongs to the cytochrome c oxidase subunit 2 family.</text>
</comment>
<dbReference type="Pfam" id="PF00116">
    <property type="entry name" value="COX2"/>
    <property type="match status" value="1"/>
</dbReference>
<evidence type="ECO:0000256" key="10">
    <source>
        <dbReference type="ARBA" id="ARBA00023004"/>
    </source>
</evidence>
<name>A0ABV6RIS9_9GAMM</name>
<dbReference type="SUPFAM" id="SSF49503">
    <property type="entry name" value="Cupredoxins"/>
    <property type="match status" value="1"/>
</dbReference>
<dbReference type="RefSeq" id="WP_386664813.1">
    <property type="nucleotide sequence ID" value="NZ_JBHLTG010000001.1"/>
</dbReference>
<dbReference type="PANTHER" id="PTHR22888:SF9">
    <property type="entry name" value="CYTOCHROME C OXIDASE SUBUNIT 2"/>
    <property type="match status" value="1"/>
</dbReference>
<evidence type="ECO:0000256" key="5">
    <source>
        <dbReference type="ARBA" id="ARBA00022660"/>
    </source>
</evidence>
<protein>
    <recommendedName>
        <fullName evidence="14">Cytochrome aa3 subunit 2</fullName>
    </recommendedName>
</protein>
<comment type="function">
    <text evidence="13">Subunits I and II form the functional core of the enzyme complex. Electrons originating in cytochrome c are transferred via heme a and Cu(A) to the binuclear center formed by heme a3 and Cu(B).</text>
</comment>
<evidence type="ECO:0000256" key="9">
    <source>
        <dbReference type="ARBA" id="ARBA00022989"/>
    </source>
</evidence>
<evidence type="ECO:0000313" key="21">
    <source>
        <dbReference type="Proteomes" id="UP001589896"/>
    </source>
</evidence>
<feature type="transmembrane region" description="Helical" evidence="17">
    <location>
        <begin position="110"/>
        <end position="135"/>
    </location>
</feature>
<keyword evidence="12 17" id="KW-0472">Membrane</keyword>
<evidence type="ECO:0000256" key="11">
    <source>
        <dbReference type="ARBA" id="ARBA00023008"/>
    </source>
</evidence>
<evidence type="ECO:0000256" key="12">
    <source>
        <dbReference type="ARBA" id="ARBA00023136"/>
    </source>
</evidence>
<evidence type="ECO:0000256" key="2">
    <source>
        <dbReference type="ARBA" id="ARBA00007866"/>
    </source>
</evidence>
<keyword evidence="4 16" id="KW-0349">Heme</keyword>
<evidence type="ECO:0000256" key="6">
    <source>
        <dbReference type="ARBA" id="ARBA00022692"/>
    </source>
</evidence>
<comment type="subcellular location">
    <subcellularLocation>
        <location evidence="1">Membrane</location>
        <topology evidence="1">Multi-pass membrane protein</topology>
    </subcellularLocation>
</comment>
<keyword evidence="10 16" id="KW-0408">Iron</keyword>
<sequence length="365" mass="38553">MTAASRFPACSAPASAATTRGGAARAAGCPVRRHSQCCSHAALLLAAAAALVLTACSNPQSTLAPAGVEAERVARLFWVMLAGAVVVWVAVVGVALYATRAAAERHGPRAARWLIIGGGVVTPTVVLGALLIYGLTLMPALRAPASPGSVQVEVSGEQWWWRVRYLPPGGEAIELANEIRIPVGQRTQFRLVSPDVIHSFWIPSLAGKVDMIPGRVNTLVIEPQRTGVFRGACAEFCGASHAYMEFVVVVMEPDAFERWLRHQAIPAAPPRLPITQRGQQAFASNGCGACHTVRGTPADGVLGPDLTHVGSRLSLAAGVLPNTPPAFRRWVARTHAVKPDVLMPPFGMLPADEVDALAAYLESLQ</sequence>
<dbReference type="InterPro" id="IPR001505">
    <property type="entry name" value="Copper_CuA"/>
</dbReference>
<dbReference type="InterPro" id="IPR014222">
    <property type="entry name" value="Cyt_c_oxidase_su2"/>
</dbReference>
<evidence type="ECO:0000256" key="16">
    <source>
        <dbReference type="PROSITE-ProRule" id="PRU00433"/>
    </source>
</evidence>
<dbReference type="Pfam" id="PF00034">
    <property type="entry name" value="Cytochrom_C"/>
    <property type="match status" value="1"/>
</dbReference>
<proteinExistence type="inferred from homology"/>
<evidence type="ECO:0000256" key="4">
    <source>
        <dbReference type="ARBA" id="ARBA00022617"/>
    </source>
</evidence>
<feature type="domain" description="Cytochrome oxidase subunit II copper A binding" evidence="18">
    <location>
        <begin position="147"/>
        <end position="262"/>
    </location>
</feature>
<evidence type="ECO:0000256" key="15">
    <source>
        <dbReference type="ARBA" id="ARBA00047816"/>
    </source>
</evidence>
<dbReference type="InterPro" id="IPR008972">
    <property type="entry name" value="Cupredoxin"/>
</dbReference>
<keyword evidence="7 16" id="KW-0479">Metal-binding</keyword>
<evidence type="ECO:0000259" key="19">
    <source>
        <dbReference type="PROSITE" id="PS51007"/>
    </source>
</evidence>
<feature type="domain" description="Cytochrome c" evidence="19">
    <location>
        <begin position="273"/>
        <end position="365"/>
    </location>
</feature>
<evidence type="ECO:0000259" key="18">
    <source>
        <dbReference type="PROSITE" id="PS50857"/>
    </source>
</evidence>
<dbReference type="InterPro" id="IPR045187">
    <property type="entry name" value="CcO_II"/>
</dbReference>
<dbReference type="PROSITE" id="PS50857">
    <property type="entry name" value="COX2_CUA"/>
    <property type="match status" value="1"/>
</dbReference>
<dbReference type="InterPro" id="IPR036909">
    <property type="entry name" value="Cyt_c-like_dom_sf"/>
</dbReference>
<accession>A0ABV6RIS9</accession>
<keyword evidence="6 17" id="KW-0812">Transmembrane</keyword>
<dbReference type="SUPFAM" id="SSF46626">
    <property type="entry name" value="Cytochrome c"/>
    <property type="match status" value="1"/>
</dbReference>
<evidence type="ECO:0000256" key="17">
    <source>
        <dbReference type="SAM" id="Phobius"/>
    </source>
</evidence>
<dbReference type="Gene3D" id="2.60.40.420">
    <property type="entry name" value="Cupredoxins - blue copper proteins"/>
    <property type="match status" value="1"/>
</dbReference>
<gene>
    <name evidence="20" type="primary">coxB</name>
    <name evidence="20" type="ORF">ACFFGH_03395</name>
</gene>
<organism evidence="20 21">
    <name type="scientific">Lysobacter korlensis</name>
    <dbReference type="NCBI Taxonomy" id="553636"/>
    <lineage>
        <taxon>Bacteria</taxon>
        <taxon>Pseudomonadati</taxon>
        <taxon>Pseudomonadota</taxon>
        <taxon>Gammaproteobacteria</taxon>
        <taxon>Lysobacterales</taxon>
        <taxon>Lysobacteraceae</taxon>
        <taxon>Lysobacter</taxon>
    </lineage>
</organism>
<keyword evidence="8" id="KW-0249">Electron transport</keyword>
<dbReference type="InterPro" id="IPR009056">
    <property type="entry name" value="Cyt_c-like_dom"/>
</dbReference>
<evidence type="ECO:0000256" key="1">
    <source>
        <dbReference type="ARBA" id="ARBA00004141"/>
    </source>
</evidence>
<keyword evidence="9 17" id="KW-1133">Transmembrane helix</keyword>
<dbReference type="PROSITE" id="PS51007">
    <property type="entry name" value="CYTC"/>
    <property type="match status" value="1"/>
</dbReference>
<dbReference type="EMBL" id="JBHLTG010000001">
    <property type="protein sequence ID" value="MFC0676897.1"/>
    <property type="molecule type" value="Genomic_DNA"/>
</dbReference>
<dbReference type="PROSITE" id="PS00078">
    <property type="entry name" value="COX2"/>
    <property type="match status" value="1"/>
</dbReference>
<reference evidence="20 21" key="1">
    <citation type="submission" date="2024-09" db="EMBL/GenBank/DDBJ databases">
        <authorList>
            <person name="Sun Q."/>
            <person name="Mori K."/>
        </authorList>
    </citation>
    <scope>NUCLEOTIDE SEQUENCE [LARGE SCALE GENOMIC DNA]</scope>
    <source>
        <strain evidence="20 21">KCTC 23076</strain>
    </source>
</reference>
<evidence type="ECO:0000256" key="7">
    <source>
        <dbReference type="ARBA" id="ARBA00022723"/>
    </source>
</evidence>
<comment type="catalytic activity">
    <reaction evidence="15">
        <text>4 Fe(II)-[cytochrome c] + O2 + 8 H(+)(in) = 4 Fe(III)-[cytochrome c] + 2 H2O + 4 H(+)(out)</text>
        <dbReference type="Rhea" id="RHEA:11436"/>
        <dbReference type="Rhea" id="RHEA-COMP:10350"/>
        <dbReference type="Rhea" id="RHEA-COMP:14399"/>
        <dbReference type="ChEBI" id="CHEBI:15377"/>
        <dbReference type="ChEBI" id="CHEBI:15378"/>
        <dbReference type="ChEBI" id="CHEBI:15379"/>
        <dbReference type="ChEBI" id="CHEBI:29033"/>
        <dbReference type="ChEBI" id="CHEBI:29034"/>
        <dbReference type="EC" id="7.1.1.9"/>
    </reaction>
</comment>
<dbReference type="Proteomes" id="UP001589896">
    <property type="component" value="Unassembled WGS sequence"/>
</dbReference>
<comment type="caution">
    <text evidence="20">The sequence shown here is derived from an EMBL/GenBank/DDBJ whole genome shotgun (WGS) entry which is preliminary data.</text>
</comment>
<evidence type="ECO:0000256" key="14">
    <source>
        <dbReference type="ARBA" id="ARBA00031399"/>
    </source>
</evidence>
<feature type="transmembrane region" description="Helical" evidence="17">
    <location>
        <begin position="76"/>
        <end position="98"/>
    </location>
</feature>
<feature type="transmembrane region" description="Helical" evidence="17">
    <location>
        <begin position="37"/>
        <end position="56"/>
    </location>
</feature>
<dbReference type="NCBIfam" id="TIGR02866">
    <property type="entry name" value="CoxB"/>
    <property type="match status" value="1"/>
</dbReference>
<dbReference type="PANTHER" id="PTHR22888">
    <property type="entry name" value="CYTOCHROME C OXIDASE, SUBUNIT II"/>
    <property type="match status" value="1"/>
</dbReference>
<evidence type="ECO:0000313" key="20">
    <source>
        <dbReference type="EMBL" id="MFC0676897.1"/>
    </source>
</evidence>
<evidence type="ECO:0000256" key="13">
    <source>
        <dbReference type="ARBA" id="ARBA00024688"/>
    </source>
</evidence>